<dbReference type="InterPro" id="IPR013783">
    <property type="entry name" value="Ig-like_fold"/>
</dbReference>
<dbReference type="InterPro" id="IPR017868">
    <property type="entry name" value="Filamin/ABP280_repeat-like"/>
</dbReference>
<comment type="caution">
    <text evidence="4">The sequence shown here is derived from an EMBL/GenBank/DDBJ whole genome shotgun (WGS) entry which is preliminary data.</text>
</comment>
<name>A0ABV9FXB7_9NOCA</name>
<evidence type="ECO:0000259" key="3">
    <source>
        <dbReference type="Pfam" id="PF16640"/>
    </source>
</evidence>
<feature type="signal peptide" evidence="2">
    <location>
        <begin position="1"/>
        <end position="33"/>
    </location>
</feature>
<dbReference type="Gene3D" id="2.60.40.10">
    <property type="entry name" value="Immunoglobulins"/>
    <property type="match status" value="3"/>
</dbReference>
<evidence type="ECO:0000256" key="2">
    <source>
        <dbReference type="SAM" id="SignalP"/>
    </source>
</evidence>
<feature type="chain" id="PRO_5047185500" evidence="2">
    <location>
        <begin position="34"/>
        <end position="476"/>
    </location>
</feature>
<evidence type="ECO:0000313" key="5">
    <source>
        <dbReference type="Proteomes" id="UP001595914"/>
    </source>
</evidence>
<keyword evidence="5" id="KW-1185">Reference proteome</keyword>
<dbReference type="Proteomes" id="UP001595914">
    <property type="component" value="Unassembled WGS sequence"/>
</dbReference>
<feature type="domain" description="Bacterial Ig-like" evidence="3">
    <location>
        <begin position="375"/>
        <end position="455"/>
    </location>
</feature>
<dbReference type="RefSeq" id="WP_378419018.1">
    <property type="nucleotide sequence ID" value="NZ_JBHSFO010000012.1"/>
</dbReference>
<feature type="domain" description="Bacterial Ig-like" evidence="3">
    <location>
        <begin position="184"/>
        <end position="265"/>
    </location>
</feature>
<reference evidence="5" key="1">
    <citation type="journal article" date="2019" name="Int. J. Syst. Evol. Microbiol.">
        <title>The Global Catalogue of Microorganisms (GCM) 10K type strain sequencing project: providing services to taxonomists for standard genome sequencing and annotation.</title>
        <authorList>
            <consortium name="The Broad Institute Genomics Platform"/>
            <consortium name="The Broad Institute Genome Sequencing Center for Infectious Disease"/>
            <person name="Wu L."/>
            <person name="Ma J."/>
        </authorList>
    </citation>
    <scope>NUCLEOTIDE SEQUENCE [LARGE SCALE GENOMIC DNA]</scope>
    <source>
        <strain evidence="5">CCUG 54520</strain>
    </source>
</reference>
<proteinExistence type="predicted"/>
<dbReference type="Pfam" id="PF16640">
    <property type="entry name" value="Big_3_5"/>
    <property type="match status" value="3"/>
</dbReference>
<sequence>MTQSSARRAVGCVSALAVAAGFATVLGAGVAGAAPASVSWADGNSNFTRTVSNTTPVEGEIVTTSMKFMRKALTVVEYVQAVKDFHPACMTYVDGSAKVDGSPRGLQSSGPDFVRVTGDWSVYPNIEPKSRTFEFSYKVGADCDRDVAMNTWTDYSGSLGSGSYPNKGTNVTVSKNVTTTVLDAVPAGIQVGQAVPLKATVTGGADGNIVEFFDGGAKIGQGALAGGVATATWTPAVRGAHALTATFAATGKANASASAAVNVQIAQSDAVSTTALAPIVGAQVGRSSTLKATVSPAGAGGNVVFKDGAATLAEVPVGANGEAVYSWVPATPGAHAITATFSGRSGVAGSNTSANVTVAAQPTENTSSTTVLTVGENLKVGQASTVSAKVTPGNAGGSVTFKDNGVVIGTATVDANGEASSAWTPAVAGQRSITAEFSGAGTVNASADSVSVAVAEGSSPGGGETGNGSLGSIFGS</sequence>
<keyword evidence="2" id="KW-0732">Signal</keyword>
<accession>A0ABV9FXB7</accession>
<evidence type="ECO:0000256" key="1">
    <source>
        <dbReference type="SAM" id="MobiDB-lite"/>
    </source>
</evidence>
<feature type="domain" description="Bacterial Ig-like" evidence="3">
    <location>
        <begin position="282"/>
        <end position="359"/>
    </location>
</feature>
<dbReference type="InterPro" id="IPR032109">
    <property type="entry name" value="Big_3_5"/>
</dbReference>
<feature type="compositionally biased region" description="Gly residues" evidence="1">
    <location>
        <begin position="459"/>
        <end position="469"/>
    </location>
</feature>
<gene>
    <name evidence="4" type="ORF">ACFO6S_17100</name>
</gene>
<dbReference type="PROSITE" id="PS50194">
    <property type="entry name" value="FILAMIN_REPEAT"/>
    <property type="match status" value="1"/>
</dbReference>
<organism evidence="4 5">
    <name type="scientific">Rhodococcus kronopolitis</name>
    <dbReference type="NCBI Taxonomy" id="1460226"/>
    <lineage>
        <taxon>Bacteria</taxon>
        <taxon>Bacillati</taxon>
        <taxon>Actinomycetota</taxon>
        <taxon>Actinomycetes</taxon>
        <taxon>Mycobacteriales</taxon>
        <taxon>Nocardiaceae</taxon>
        <taxon>Rhodococcus</taxon>
    </lineage>
</organism>
<dbReference type="EMBL" id="JBHSFO010000012">
    <property type="protein sequence ID" value="MFC4605420.1"/>
    <property type="molecule type" value="Genomic_DNA"/>
</dbReference>
<protein>
    <submittedName>
        <fullName evidence="4">Ig-like domain-containing protein</fullName>
    </submittedName>
</protein>
<feature type="region of interest" description="Disordered" evidence="1">
    <location>
        <begin position="455"/>
        <end position="476"/>
    </location>
</feature>
<evidence type="ECO:0000313" key="4">
    <source>
        <dbReference type="EMBL" id="MFC4605420.1"/>
    </source>
</evidence>